<dbReference type="InterPro" id="IPR003661">
    <property type="entry name" value="HisK_dim/P_dom"/>
</dbReference>
<dbReference type="SMART" id="SM00448">
    <property type="entry name" value="REC"/>
    <property type="match status" value="1"/>
</dbReference>
<organism evidence="17">
    <name type="scientific">uncultured Aureispira sp</name>
    <dbReference type="NCBI Taxonomy" id="1331704"/>
    <lineage>
        <taxon>Bacteria</taxon>
        <taxon>Pseudomonadati</taxon>
        <taxon>Bacteroidota</taxon>
        <taxon>Saprospiria</taxon>
        <taxon>Saprospirales</taxon>
        <taxon>Saprospiraceae</taxon>
        <taxon>Aureispira</taxon>
        <taxon>environmental samples</taxon>
    </lineage>
</organism>
<keyword evidence="3 12" id="KW-0597">Phosphoprotein</keyword>
<sequence length="1324" mass="151951">MRINTLILILLLSFTKIVAQEYLFDAQNITTEDGLSNLMTSAISRDQQGFLWIGTQYGLNKYDGHNFQQYTAENNGLFSNRYIQKIEEDAAGNLWLFHSYSLKSDTFISAIDIFNPISQKAVPFNQFFKEEKTFKASEMTILSVSDPKKRIWLTNKNGQIFLYQKTGLKKIVDKKGLIFTSLTIDLEGNLWLSAEKQLFCMDTLGKVLESLELPEVIQNVSLGEKNKLWVVTAKSINGSRYISIWSKPKEKNRFQKLTLSKNGATAIHGQQAVRASNGFWYVVINGHFELFDATGAWLFDFNTLLGNNIQTNIKGYFETEDNSWFATPLGIIKTSVKPNLFQLVHDKATLSDCRDITADENGNIYFLNGHLYQWNKKHKTTKQISETPYNIGLVYKDSLLFAGYYSTNIIGATIDLRTKEEHSFSKLKHYQLQTVFPLKDDLYLVGQVRGLGYLDCQLKKYQAFDQYNGFDSLKNATVYYFHENTAGIWIATSIGLFLMTQEKGILQHFTPQSSSLPFKHIRHIYEDKKGIFWLATKGGGIVKWDQKNPQNNHQLTTIDGLSNNYTYAIYEDDFNRLWVPSDKGLMSVHKESYEIKTYLVDDGLPHNEFNRAAHYQGKDGALYFGGLGGLITFHPKDFSANVENHIPMEFTKFYILEDDGARMTNNTQLLKEENGIVIHPEDKFFEIHFTLLDFESPDNHEYSYQIEGYSNRWNHIKENYIRIANLPYGNYTLRIKGKNRKKGWSNKELVLKIQILKPFYLEIWFNLIVLIFVMITFVMIIRWRGYQAKKRQQHLEQQVNDRTHTIQEQAKKMEQLDKVKTRFFSNITHEFRTPLTLIIGPLEQLMKQPPTLEVNGKLNGVLKNAQHLLTLINQMLDLSKIESGEMPIALSRGDIIEYTKELTKRFQSLAEKKEQKLTFVSHKDHWETNFDKTKWDKIIYNLLSNALKFTPSGNAIQLSISCVNNNNKKFIRLDVKDTGQGIDPEHLKQIFNHFYQIDPSNTREQEGTGIGLALVKELVELQKGSISVSSELHKGTSFEVYLPILDAQEGLLSIDKLVVAPTTTPVTTMNIVPLNKGEKLELLLIEDNEEMRNYIISCIDLSRYNVTEASNGEEGVQKAQELIPDLIISDVMMPKKDGFEVIEVIRNQVSTSHIPFIFLTAKTVLESRLKGLSKGADAYLTKPFSPLELCIRIEKLIESRSILQQRYQGNTGLVETQVFVSEEDPFIAELRSFVLDNIDDPDLSGDRIGKHFLISRVHLHRKLKALTNQPISNFVRTIRLNKALELVKEGKLNISEVAYQTGFSSVSHFSRSFKKAYGKAPSKM</sequence>
<evidence type="ECO:0000259" key="15">
    <source>
        <dbReference type="PROSITE" id="PS50109"/>
    </source>
</evidence>
<evidence type="ECO:0000256" key="10">
    <source>
        <dbReference type="ARBA" id="ARBA00023125"/>
    </source>
</evidence>
<dbReference type="Pfam" id="PF07495">
    <property type="entry name" value="Y_Y_Y"/>
    <property type="match status" value="1"/>
</dbReference>
<protein>
    <recommendedName>
        <fullName evidence="2">histidine kinase</fullName>
        <ecNumber evidence="2">2.7.13.3</ecNumber>
    </recommendedName>
</protein>
<feature type="domain" description="Histidine kinase" evidence="15">
    <location>
        <begin position="826"/>
        <end position="1046"/>
    </location>
</feature>
<dbReference type="Gene3D" id="3.40.50.2300">
    <property type="match status" value="1"/>
</dbReference>
<dbReference type="CDD" id="cd17574">
    <property type="entry name" value="REC_OmpR"/>
    <property type="match status" value="1"/>
</dbReference>
<keyword evidence="5" id="KW-0547">Nucleotide-binding</keyword>
<dbReference type="InterPro" id="IPR004358">
    <property type="entry name" value="Sig_transdc_His_kin-like_C"/>
</dbReference>
<keyword evidence="4" id="KW-0808">Transferase</keyword>
<dbReference type="Pfam" id="PF07494">
    <property type="entry name" value="Reg_prop"/>
    <property type="match status" value="1"/>
</dbReference>
<dbReference type="PANTHER" id="PTHR43547:SF2">
    <property type="entry name" value="HYBRID SIGNAL TRANSDUCTION HISTIDINE KINASE C"/>
    <property type="match status" value="1"/>
</dbReference>
<evidence type="ECO:0000256" key="3">
    <source>
        <dbReference type="ARBA" id="ARBA00022553"/>
    </source>
</evidence>
<dbReference type="GO" id="GO:0003700">
    <property type="term" value="F:DNA-binding transcription factor activity"/>
    <property type="evidence" value="ECO:0007669"/>
    <property type="project" value="InterPro"/>
</dbReference>
<dbReference type="GO" id="GO:0000155">
    <property type="term" value="F:phosphorelay sensor kinase activity"/>
    <property type="evidence" value="ECO:0007669"/>
    <property type="project" value="InterPro"/>
</dbReference>
<evidence type="ECO:0000256" key="6">
    <source>
        <dbReference type="ARBA" id="ARBA00022777"/>
    </source>
</evidence>
<dbReference type="SUPFAM" id="SSF47384">
    <property type="entry name" value="Homodimeric domain of signal transducing histidine kinase"/>
    <property type="match status" value="1"/>
</dbReference>
<keyword evidence="9" id="KW-0805">Transcription regulation</keyword>
<feature type="domain" description="HTH araC/xylS-type" evidence="14">
    <location>
        <begin position="1228"/>
        <end position="1324"/>
    </location>
</feature>
<dbReference type="EMBL" id="CACVAQ010000539">
    <property type="protein sequence ID" value="CAA6830170.1"/>
    <property type="molecule type" value="Genomic_DNA"/>
</dbReference>
<dbReference type="InterPro" id="IPR011123">
    <property type="entry name" value="Y_Y_Y"/>
</dbReference>
<evidence type="ECO:0000256" key="8">
    <source>
        <dbReference type="ARBA" id="ARBA00023012"/>
    </source>
</evidence>
<dbReference type="InterPro" id="IPR036097">
    <property type="entry name" value="HisK_dim/P_sf"/>
</dbReference>
<dbReference type="InterPro" id="IPR011006">
    <property type="entry name" value="CheY-like_superfamily"/>
</dbReference>
<evidence type="ECO:0000313" key="17">
    <source>
        <dbReference type="EMBL" id="CAA6830170.1"/>
    </source>
</evidence>
<dbReference type="FunFam" id="1.10.287.130:FF:000045">
    <property type="entry name" value="Two-component system sensor histidine kinase/response regulator"/>
    <property type="match status" value="1"/>
</dbReference>
<dbReference type="SUPFAM" id="SSF46689">
    <property type="entry name" value="Homeodomain-like"/>
    <property type="match status" value="1"/>
</dbReference>
<dbReference type="Gene3D" id="2.60.40.10">
    <property type="entry name" value="Immunoglobulins"/>
    <property type="match status" value="1"/>
</dbReference>
<dbReference type="SUPFAM" id="SSF63829">
    <property type="entry name" value="Calcium-dependent phosphotriesterase"/>
    <property type="match status" value="1"/>
</dbReference>
<evidence type="ECO:0000256" key="9">
    <source>
        <dbReference type="ARBA" id="ARBA00023015"/>
    </source>
</evidence>
<keyword evidence="7" id="KW-0067">ATP-binding</keyword>
<keyword evidence="13" id="KW-1133">Transmembrane helix</keyword>
<dbReference type="GO" id="GO:0043565">
    <property type="term" value="F:sequence-specific DNA binding"/>
    <property type="evidence" value="ECO:0007669"/>
    <property type="project" value="InterPro"/>
</dbReference>
<dbReference type="Pfam" id="PF12833">
    <property type="entry name" value="HTH_18"/>
    <property type="match status" value="1"/>
</dbReference>
<keyword evidence="11" id="KW-0804">Transcription</keyword>
<name>A0A6S6ULW5_9BACT</name>
<dbReference type="PROSITE" id="PS50109">
    <property type="entry name" value="HIS_KIN"/>
    <property type="match status" value="1"/>
</dbReference>
<evidence type="ECO:0000256" key="12">
    <source>
        <dbReference type="PROSITE-ProRule" id="PRU00169"/>
    </source>
</evidence>
<dbReference type="CDD" id="cd00082">
    <property type="entry name" value="HisKA"/>
    <property type="match status" value="1"/>
</dbReference>
<dbReference type="Pfam" id="PF00072">
    <property type="entry name" value="Response_reg"/>
    <property type="match status" value="1"/>
</dbReference>
<dbReference type="Gene3D" id="1.10.10.60">
    <property type="entry name" value="Homeodomain-like"/>
    <property type="match status" value="1"/>
</dbReference>
<keyword evidence="10" id="KW-0238">DNA-binding</keyword>
<dbReference type="InterPro" id="IPR001789">
    <property type="entry name" value="Sig_transdc_resp-reg_receiver"/>
</dbReference>
<dbReference type="SMART" id="SM00387">
    <property type="entry name" value="HATPase_c"/>
    <property type="match status" value="1"/>
</dbReference>
<dbReference type="PROSITE" id="PS50110">
    <property type="entry name" value="RESPONSE_REGULATORY"/>
    <property type="match status" value="1"/>
</dbReference>
<dbReference type="EC" id="2.7.13.3" evidence="2"/>
<dbReference type="SUPFAM" id="SSF101898">
    <property type="entry name" value="NHL repeat"/>
    <property type="match status" value="1"/>
</dbReference>
<evidence type="ECO:0000256" key="13">
    <source>
        <dbReference type="SAM" id="Phobius"/>
    </source>
</evidence>
<dbReference type="InterPro" id="IPR005467">
    <property type="entry name" value="His_kinase_dom"/>
</dbReference>
<dbReference type="InterPro" id="IPR018060">
    <property type="entry name" value="HTH_AraC"/>
</dbReference>
<dbReference type="PROSITE" id="PS01124">
    <property type="entry name" value="HTH_ARAC_FAMILY_2"/>
    <property type="match status" value="1"/>
</dbReference>
<dbReference type="InterPro" id="IPR015943">
    <property type="entry name" value="WD40/YVTN_repeat-like_dom_sf"/>
</dbReference>
<dbReference type="PRINTS" id="PR00344">
    <property type="entry name" value="BCTRLSENSOR"/>
</dbReference>
<dbReference type="CDD" id="cd16922">
    <property type="entry name" value="HATPase_EvgS-ArcB-TorS-like"/>
    <property type="match status" value="1"/>
</dbReference>
<evidence type="ECO:0000259" key="16">
    <source>
        <dbReference type="PROSITE" id="PS50110"/>
    </source>
</evidence>
<dbReference type="SUPFAM" id="SSF52172">
    <property type="entry name" value="CheY-like"/>
    <property type="match status" value="1"/>
</dbReference>
<evidence type="ECO:0000256" key="1">
    <source>
        <dbReference type="ARBA" id="ARBA00000085"/>
    </source>
</evidence>
<keyword evidence="13" id="KW-0472">Membrane</keyword>
<feature type="modified residue" description="4-aspartylphosphate" evidence="12">
    <location>
        <position position="1130"/>
    </location>
</feature>
<dbReference type="SUPFAM" id="SSF55874">
    <property type="entry name" value="ATPase domain of HSP90 chaperone/DNA topoisomerase II/histidine kinase"/>
    <property type="match status" value="1"/>
</dbReference>
<dbReference type="InterPro" id="IPR036890">
    <property type="entry name" value="HATPase_C_sf"/>
</dbReference>
<keyword evidence="8" id="KW-0902">Two-component regulatory system</keyword>
<dbReference type="GO" id="GO:0005524">
    <property type="term" value="F:ATP binding"/>
    <property type="evidence" value="ECO:0007669"/>
    <property type="project" value="UniProtKB-KW"/>
</dbReference>
<dbReference type="InterPro" id="IPR003594">
    <property type="entry name" value="HATPase_dom"/>
</dbReference>
<dbReference type="PANTHER" id="PTHR43547">
    <property type="entry name" value="TWO-COMPONENT HISTIDINE KINASE"/>
    <property type="match status" value="1"/>
</dbReference>
<dbReference type="SMART" id="SM00388">
    <property type="entry name" value="HisKA"/>
    <property type="match status" value="1"/>
</dbReference>
<dbReference type="InterPro" id="IPR011110">
    <property type="entry name" value="Reg_prop"/>
</dbReference>
<dbReference type="InterPro" id="IPR018062">
    <property type="entry name" value="HTH_AraC-typ_CS"/>
</dbReference>
<dbReference type="Gene3D" id="3.30.565.10">
    <property type="entry name" value="Histidine kinase-like ATPase, C-terminal domain"/>
    <property type="match status" value="1"/>
</dbReference>
<gene>
    <name evidence="17" type="ORF">HELGO_WM26818</name>
</gene>
<evidence type="ECO:0000256" key="7">
    <source>
        <dbReference type="ARBA" id="ARBA00022840"/>
    </source>
</evidence>
<feature type="domain" description="Response regulatory" evidence="16">
    <location>
        <begin position="1081"/>
        <end position="1197"/>
    </location>
</feature>
<evidence type="ECO:0000256" key="11">
    <source>
        <dbReference type="ARBA" id="ARBA00023163"/>
    </source>
</evidence>
<evidence type="ECO:0000256" key="5">
    <source>
        <dbReference type="ARBA" id="ARBA00022741"/>
    </source>
</evidence>
<proteinExistence type="predicted"/>
<accession>A0A6S6ULW5</accession>
<evidence type="ECO:0000259" key="14">
    <source>
        <dbReference type="PROSITE" id="PS01124"/>
    </source>
</evidence>
<comment type="catalytic activity">
    <reaction evidence="1">
        <text>ATP + protein L-histidine = ADP + protein N-phospho-L-histidine.</text>
        <dbReference type="EC" id="2.7.13.3"/>
    </reaction>
</comment>
<dbReference type="SMART" id="SM00342">
    <property type="entry name" value="HTH_ARAC"/>
    <property type="match status" value="1"/>
</dbReference>
<keyword evidence="6" id="KW-0418">Kinase</keyword>
<dbReference type="PROSITE" id="PS00041">
    <property type="entry name" value="HTH_ARAC_FAMILY_1"/>
    <property type="match status" value="1"/>
</dbReference>
<evidence type="ECO:0000256" key="4">
    <source>
        <dbReference type="ARBA" id="ARBA00022679"/>
    </source>
</evidence>
<feature type="transmembrane region" description="Helical" evidence="13">
    <location>
        <begin position="763"/>
        <end position="783"/>
    </location>
</feature>
<dbReference type="FunFam" id="3.30.565.10:FF:000037">
    <property type="entry name" value="Hybrid sensor histidine kinase/response regulator"/>
    <property type="match status" value="1"/>
</dbReference>
<dbReference type="InterPro" id="IPR013783">
    <property type="entry name" value="Ig-like_fold"/>
</dbReference>
<keyword evidence="13" id="KW-0812">Transmembrane</keyword>
<dbReference type="InterPro" id="IPR009057">
    <property type="entry name" value="Homeodomain-like_sf"/>
</dbReference>
<dbReference type="Gene3D" id="1.10.287.130">
    <property type="match status" value="1"/>
</dbReference>
<evidence type="ECO:0000256" key="2">
    <source>
        <dbReference type="ARBA" id="ARBA00012438"/>
    </source>
</evidence>
<reference evidence="17" key="1">
    <citation type="submission" date="2020-01" db="EMBL/GenBank/DDBJ databases">
        <authorList>
            <person name="Meier V. D."/>
            <person name="Meier V D."/>
        </authorList>
    </citation>
    <scope>NUCLEOTIDE SEQUENCE</scope>
    <source>
        <strain evidence="17">HLG_WM_MAG_10</strain>
    </source>
</reference>
<dbReference type="Pfam" id="PF00512">
    <property type="entry name" value="HisKA"/>
    <property type="match status" value="1"/>
</dbReference>
<dbReference type="Gene3D" id="2.130.10.10">
    <property type="entry name" value="YVTN repeat-like/Quinoprotein amine dehydrogenase"/>
    <property type="match status" value="2"/>
</dbReference>
<dbReference type="Pfam" id="PF02518">
    <property type="entry name" value="HATPase_c"/>
    <property type="match status" value="1"/>
</dbReference>